<name>A0A372JQ09_9ACTN</name>
<dbReference type="InterPro" id="IPR020846">
    <property type="entry name" value="MFS_dom"/>
</dbReference>
<evidence type="ECO:0000313" key="11">
    <source>
        <dbReference type="Proteomes" id="UP000261811"/>
    </source>
</evidence>
<feature type="transmembrane region" description="Helical" evidence="8">
    <location>
        <begin position="354"/>
        <end position="378"/>
    </location>
</feature>
<dbReference type="PANTHER" id="PTHR42718">
    <property type="entry name" value="MAJOR FACILITATOR SUPERFAMILY MULTIDRUG TRANSPORTER MFSC"/>
    <property type="match status" value="1"/>
</dbReference>
<evidence type="ECO:0000256" key="5">
    <source>
        <dbReference type="ARBA" id="ARBA00022989"/>
    </source>
</evidence>
<evidence type="ECO:0000256" key="1">
    <source>
        <dbReference type="ARBA" id="ARBA00004651"/>
    </source>
</evidence>
<evidence type="ECO:0000256" key="8">
    <source>
        <dbReference type="SAM" id="Phobius"/>
    </source>
</evidence>
<feature type="domain" description="Major facilitator superfamily (MFS) profile" evidence="9">
    <location>
        <begin position="5"/>
        <end position="443"/>
    </location>
</feature>
<keyword evidence="5 8" id="KW-1133">Transmembrane helix</keyword>
<organism evidence="10 11">
    <name type="scientific">Actinomadura logoneensis</name>
    <dbReference type="NCBI Taxonomy" id="2293572"/>
    <lineage>
        <taxon>Bacteria</taxon>
        <taxon>Bacillati</taxon>
        <taxon>Actinomycetota</taxon>
        <taxon>Actinomycetes</taxon>
        <taxon>Streptosporangiales</taxon>
        <taxon>Thermomonosporaceae</taxon>
        <taxon>Actinomadura</taxon>
    </lineage>
</organism>
<comment type="subcellular location">
    <subcellularLocation>
        <location evidence="1">Cell membrane</location>
        <topology evidence="1">Multi-pass membrane protein</topology>
    </subcellularLocation>
</comment>
<reference evidence="10 11" key="1">
    <citation type="submission" date="2018-08" db="EMBL/GenBank/DDBJ databases">
        <title>Actinomadura jelena sp. nov., a novel Actinomycete isolated from soil in Chad.</title>
        <authorList>
            <person name="Shi L."/>
        </authorList>
    </citation>
    <scope>NUCLEOTIDE SEQUENCE [LARGE SCALE GENOMIC DNA]</scope>
    <source>
        <strain evidence="10 11">NEAU-G17</strain>
    </source>
</reference>
<feature type="transmembrane region" description="Helical" evidence="8">
    <location>
        <begin position="256"/>
        <end position="277"/>
    </location>
</feature>
<keyword evidence="6 8" id="KW-0472">Membrane</keyword>
<evidence type="ECO:0000256" key="2">
    <source>
        <dbReference type="ARBA" id="ARBA00022448"/>
    </source>
</evidence>
<protein>
    <submittedName>
        <fullName evidence="10">MFS transporter</fullName>
    </submittedName>
</protein>
<feature type="transmembrane region" description="Helical" evidence="8">
    <location>
        <begin position="159"/>
        <end position="179"/>
    </location>
</feature>
<feature type="transmembrane region" description="Helical" evidence="8">
    <location>
        <begin position="100"/>
        <end position="120"/>
    </location>
</feature>
<keyword evidence="4 8" id="KW-0812">Transmembrane</keyword>
<dbReference type="PROSITE" id="PS50850">
    <property type="entry name" value="MFS"/>
    <property type="match status" value="1"/>
</dbReference>
<feature type="transmembrane region" description="Helical" evidence="8">
    <location>
        <begin position="415"/>
        <end position="437"/>
    </location>
</feature>
<feature type="transmembrane region" description="Helical" evidence="8">
    <location>
        <begin position="218"/>
        <end position="235"/>
    </location>
</feature>
<evidence type="ECO:0000256" key="4">
    <source>
        <dbReference type="ARBA" id="ARBA00022692"/>
    </source>
</evidence>
<dbReference type="Pfam" id="PF07690">
    <property type="entry name" value="MFS_1"/>
    <property type="match status" value="1"/>
</dbReference>
<dbReference type="SUPFAM" id="SSF103473">
    <property type="entry name" value="MFS general substrate transporter"/>
    <property type="match status" value="1"/>
</dbReference>
<dbReference type="PROSITE" id="PS00216">
    <property type="entry name" value="SUGAR_TRANSPORT_1"/>
    <property type="match status" value="1"/>
</dbReference>
<proteinExistence type="predicted"/>
<evidence type="ECO:0000256" key="3">
    <source>
        <dbReference type="ARBA" id="ARBA00022475"/>
    </source>
</evidence>
<feature type="transmembrane region" description="Helical" evidence="8">
    <location>
        <begin position="71"/>
        <end position="94"/>
    </location>
</feature>
<dbReference type="AlphaFoldDB" id="A0A372JQ09"/>
<feature type="transmembrane region" description="Helical" evidence="8">
    <location>
        <begin position="289"/>
        <end position="309"/>
    </location>
</feature>
<dbReference type="InterPro" id="IPR011701">
    <property type="entry name" value="MFS"/>
</dbReference>
<feature type="transmembrane region" description="Helical" evidence="8">
    <location>
        <begin position="132"/>
        <end position="153"/>
    </location>
</feature>
<dbReference type="RefSeq" id="WP_117357148.1">
    <property type="nucleotide sequence ID" value="NZ_QURH01000182.1"/>
</dbReference>
<evidence type="ECO:0000256" key="6">
    <source>
        <dbReference type="ARBA" id="ARBA00023136"/>
    </source>
</evidence>
<feature type="transmembrane region" description="Helical" evidence="8">
    <location>
        <begin position="40"/>
        <end position="59"/>
    </location>
</feature>
<accession>A0A372JQ09</accession>
<dbReference type="GO" id="GO:0022857">
    <property type="term" value="F:transmembrane transporter activity"/>
    <property type="evidence" value="ECO:0007669"/>
    <property type="project" value="InterPro"/>
</dbReference>
<feature type="transmembrane region" description="Helical" evidence="8">
    <location>
        <begin position="390"/>
        <end position="409"/>
    </location>
</feature>
<dbReference type="EMBL" id="QURH01000182">
    <property type="protein sequence ID" value="RFU41844.1"/>
    <property type="molecule type" value="Genomic_DNA"/>
</dbReference>
<dbReference type="PANTHER" id="PTHR42718:SF46">
    <property type="entry name" value="BLR6921 PROTEIN"/>
    <property type="match status" value="1"/>
</dbReference>
<comment type="caution">
    <text evidence="10">The sequence shown here is derived from an EMBL/GenBank/DDBJ whole genome shotgun (WGS) entry which is preliminary data.</text>
</comment>
<feature type="compositionally biased region" description="Gly residues" evidence="7">
    <location>
        <begin position="444"/>
        <end position="456"/>
    </location>
</feature>
<dbReference type="CDD" id="cd17321">
    <property type="entry name" value="MFS_MMR_MDR_like"/>
    <property type="match status" value="1"/>
</dbReference>
<dbReference type="InterPro" id="IPR005829">
    <property type="entry name" value="Sugar_transporter_CS"/>
</dbReference>
<dbReference type="Gene3D" id="1.20.1720.10">
    <property type="entry name" value="Multidrug resistance protein D"/>
    <property type="match status" value="1"/>
</dbReference>
<gene>
    <name evidence="10" type="ORF">DZF91_09740</name>
</gene>
<dbReference type="GO" id="GO:0005886">
    <property type="term" value="C:plasma membrane"/>
    <property type="evidence" value="ECO:0007669"/>
    <property type="project" value="UniProtKB-SubCell"/>
</dbReference>
<evidence type="ECO:0000256" key="7">
    <source>
        <dbReference type="SAM" id="MobiDB-lite"/>
    </source>
</evidence>
<evidence type="ECO:0000313" key="10">
    <source>
        <dbReference type="EMBL" id="RFU41844.1"/>
    </source>
</evidence>
<dbReference type="OrthoDB" id="9812221at2"/>
<feature type="transmembrane region" description="Helical" evidence="8">
    <location>
        <begin position="321"/>
        <end position="342"/>
    </location>
</feature>
<dbReference type="PRINTS" id="PR01036">
    <property type="entry name" value="TCRTETB"/>
</dbReference>
<dbReference type="Gene3D" id="1.20.1250.20">
    <property type="entry name" value="MFS general substrate transporter like domains"/>
    <property type="match status" value="1"/>
</dbReference>
<feature type="region of interest" description="Disordered" evidence="7">
    <location>
        <begin position="444"/>
        <end position="491"/>
    </location>
</feature>
<keyword evidence="3" id="KW-1003">Cell membrane</keyword>
<dbReference type="Proteomes" id="UP000261811">
    <property type="component" value="Unassembled WGS sequence"/>
</dbReference>
<sequence>MRWWLVGAAALVVFMATLDTSVVAVALPALERDLGVPTAAVEWVVLGYLLPLVALTLPAGRWLDRVGRRPALVAAVGGFTVASVAAGAAPALPVLVAARAAQGVFAGVLFALVPMVVLAAGPPERAGRASAAVMTFGPLGAVSGPVLGGWIVQEWGWPWIFYVNVPAGLGVIAVALRDLPAGERLRPPDRGLLGETVLLGAATGALLTGFSLAAGRGIGWLALTGVGVPFVLVWRRTAAARPVRTLLASRQVAGPVTAVLLAAATLSLVEFLAPYYLQRVLGVAAGEAGTAVLALPVGIVLGGPVGGVLADRWGGGAAGRVRAALCGCVLAVLGTALAAPLGTGWAPGELSWRLAVLGLGVGISSGPVFTLVITAAPAGAQGTAGAAQSLARQLGFAVGPALATAAWSLSGHRVAGMRAGFAVAALLAVLTVGAVLWGRPGRADGGAGGAADGGGQRRVLTRSAKARSAGDGSPRRQTRPRTESGRPSTGT</sequence>
<feature type="transmembrane region" description="Helical" evidence="8">
    <location>
        <begin position="191"/>
        <end position="212"/>
    </location>
</feature>
<dbReference type="InterPro" id="IPR036259">
    <property type="entry name" value="MFS_trans_sf"/>
</dbReference>
<evidence type="ECO:0000259" key="9">
    <source>
        <dbReference type="PROSITE" id="PS50850"/>
    </source>
</evidence>
<keyword evidence="2" id="KW-0813">Transport</keyword>
<keyword evidence="11" id="KW-1185">Reference proteome</keyword>